<dbReference type="Gene3D" id="2.30.40.10">
    <property type="entry name" value="Urease, subunit C, domain 1"/>
    <property type="match status" value="1"/>
</dbReference>
<comment type="caution">
    <text evidence="6">The sequence shown here is derived from an EMBL/GenBank/DDBJ whole genome shotgun (WGS) entry which is preliminary data.</text>
</comment>
<dbReference type="EMBL" id="JAHESF010000033">
    <property type="protein sequence ID" value="MBT1699990.1"/>
    <property type="molecule type" value="Genomic_DNA"/>
</dbReference>
<dbReference type="GO" id="GO:0019239">
    <property type="term" value="F:deaminase activity"/>
    <property type="evidence" value="ECO:0007669"/>
    <property type="project" value="TreeGrafter"/>
</dbReference>
<dbReference type="InterPro" id="IPR006680">
    <property type="entry name" value="Amidohydro-rel"/>
</dbReference>
<dbReference type="GO" id="GO:0050416">
    <property type="term" value="F:formimidoylglutamate deiminase activity"/>
    <property type="evidence" value="ECO:0007669"/>
    <property type="project" value="UniProtKB-EC"/>
</dbReference>
<dbReference type="InterPro" id="IPR010252">
    <property type="entry name" value="HutF"/>
</dbReference>
<keyword evidence="4" id="KW-0862">Zinc</keyword>
<dbReference type="RefSeq" id="WP_254168284.1">
    <property type="nucleotide sequence ID" value="NZ_JAHESF010000033.1"/>
</dbReference>
<dbReference type="EC" id="3.5.3.13" evidence="6"/>
<reference evidence="6 7" key="1">
    <citation type="submission" date="2021-05" db="EMBL/GenBank/DDBJ databases">
        <title>A Polyphasic approach of four new species of the genus Ohtaekwangia: Ohtaekwangia histidinii sp. nov., Ohtaekwangia cretensis sp. nov., Ohtaekwangia indiensis sp. nov., Ohtaekwangia reichenbachii sp. nov. from diverse environment.</title>
        <authorList>
            <person name="Octaviana S."/>
        </authorList>
    </citation>
    <scope>NUCLEOTIDE SEQUENCE [LARGE SCALE GENOMIC DNA]</scope>
    <source>
        <strain evidence="6 7">PWU4</strain>
    </source>
</reference>
<dbReference type="InterPro" id="IPR011059">
    <property type="entry name" value="Metal-dep_hydrolase_composite"/>
</dbReference>
<accession>A0AAP2DP59</accession>
<keyword evidence="2" id="KW-0479">Metal-binding</keyword>
<dbReference type="AlphaFoldDB" id="A0AAP2DP59"/>
<gene>
    <name evidence="6" type="primary">hutF</name>
    <name evidence="6" type="ORF">KK083_24095</name>
</gene>
<dbReference type="SUPFAM" id="SSF51556">
    <property type="entry name" value="Metallo-dependent hydrolases"/>
    <property type="match status" value="1"/>
</dbReference>
<evidence type="ECO:0000313" key="6">
    <source>
        <dbReference type="EMBL" id="MBT1699990.1"/>
    </source>
</evidence>
<evidence type="ECO:0000256" key="4">
    <source>
        <dbReference type="ARBA" id="ARBA00022833"/>
    </source>
</evidence>
<protein>
    <submittedName>
        <fullName evidence="6">Formimidoylglutamate deiminase</fullName>
        <ecNumber evidence="6">3.5.3.13</ecNumber>
    </submittedName>
</protein>
<feature type="domain" description="Amidohydrolase-related" evidence="5">
    <location>
        <begin position="49"/>
        <end position="427"/>
    </location>
</feature>
<dbReference type="NCBIfam" id="TIGR02022">
    <property type="entry name" value="hutF"/>
    <property type="match status" value="1"/>
</dbReference>
<dbReference type="PANTHER" id="PTHR11271">
    <property type="entry name" value="GUANINE DEAMINASE"/>
    <property type="match status" value="1"/>
</dbReference>
<dbReference type="GO" id="GO:0046872">
    <property type="term" value="F:metal ion binding"/>
    <property type="evidence" value="ECO:0007669"/>
    <property type="project" value="UniProtKB-KW"/>
</dbReference>
<dbReference type="PANTHER" id="PTHR11271:SF48">
    <property type="entry name" value="AMIDOHYDROLASE-RELATED DOMAIN-CONTAINING PROTEIN"/>
    <property type="match status" value="1"/>
</dbReference>
<organism evidence="6 7">
    <name type="scientific">Chryseosolibacter histidini</name>
    <dbReference type="NCBI Taxonomy" id="2782349"/>
    <lineage>
        <taxon>Bacteria</taxon>
        <taxon>Pseudomonadati</taxon>
        <taxon>Bacteroidota</taxon>
        <taxon>Cytophagia</taxon>
        <taxon>Cytophagales</taxon>
        <taxon>Chryseotaleaceae</taxon>
        <taxon>Chryseosolibacter</taxon>
    </lineage>
</organism>
<evidence type="ECO:0000256" key="2">
    <source>
        <dbReference type="ARBA" id="ARBA00022723"/>
    </source>
</evidence>
<keyword evidence="3 6" id="KW-0378">Hydrolase</keyword>
<sequence>MKFFRFNALLQSSGWLSPAYVGIDAAGNIAYLSDQAPENSAGIEHVQGYALPGFQNAHSHAFQYAMAGRAETHKPGSNDDFWSWREAMYACALSMDPDQMQAVAAMLYAEMLRKGYTHVAEFHYLHHDKDGKHYANLAEMGLRLVEAASIAGIGITLIPVFYQKGGFGKDPQPRQRRFISKNIEDYFHLLDDSAHAIKNYKHASLGFSVHSLRAVDAKNIIQTFQEGPQQIPFHLHAAEQLKEVEDCVAHLKQRPLQWLLNSLPVNDRFHIVHCTHMTDDEVKGLAASGAHAVLCPGTEGNLGDGIFRLTDFASHNGSWSIGTDSHISLNPLEDLRWLDYAQRFTTHKRNTFDDGARILINKTITAGRKAMGAERNDFFETGHSFDAVILDARSPLLAHGNLSHVLSGILYTADSADFLGTLVRGQWKVKDGHHVNGRAIRESFVTAMKNISF</sequence>
<dbReference type="InterPro" id="IPR032466">
    <property type="entry name" value="Metal_Hydrolase"/>
</dbReference>
<proteinExistence type="predicted"/>
<evidence type="ECO:0000259" key="5">
    <source>
        <dbReference type="Pfam" id="PF01979"/>
    </source>
</evidence>
<evidence type="ECO:0000256" key="1">
    <source>
        <dbReference type="ARBA" id="ARBA00001947"/>
    </source>
</evidence>
<dbReference type="Pfam" id="PF01979">
    <property type="entry name" value="Amidohydro_1"/>
    <property type="match status" value="1"/>
</dbReference>
<keyword evidence="7" id="KW-1185">Reference proteome</keyword>
<name>A0AAP2DP59_9BACT</name>
<dbReference type="NCBIfam" id="NF006681">
    <property type="entry name" value="PRK09229.1-2"/>
    <property type="match status" value="1"/>
</dbReference>
<comment type="cofactor">
    <cofactor evidence="1">
        <name>Zn(2+)</name>
        <dbReference type="ChEBI" id="CHEBI:29105"/>
    </cofactor>
</comment>
<dbReference type="InterPro" id="IPR051607">
    <property type="entry name" value="Metallo-dep_hydrolases"/>
</dbReference>
<dbReference type="Proteomes" id="UP001319200">
    <property type="component" value="Unassembled WGS sequence"/>
</dbReference>
<evidence type="ECO:0000256" key="3">
    <source>
        <dbReference type="ARBA" id="ARBA00022801"/>
    </source>
</evidence>
<evidence type="ECO:0000313" key="7">
    <source>
        <dbReference type="Proteomes" id="UP001319200"/>
    </source>
</evidence>
<dbReference type="GO" id="GO:0005829">
    <property type="term" value="C:cytosol"/>
    <property type="evidence" value="ECO:0007669"/>
    <property type="project" value="TreeGrafter"/>
</dbReference>
<dbReference type="Gene3D" id="3.20.20.140">
    <property type="entry name" value="Metal-dependent hydrolases"/>
    <property type="match status" value="1"/>
</dbReference>